<dbReference type="PROSITE" id="PS51186">
    <property type="entry name" value="GNAT"/>
    <property type="match status" value="1"/>
</dbReference>
<organism evidence="2 3">
    <name type="scientific">Nocardioides islandensis</name>
    <dbReference type="NCBI Taxonomy" id="433663"/>
    <lineage>
        <taxon>Bacteria</taxon>
        <taxon>Bacillati</taxon>
        <taxon>Actinomycetota</taxon>
        <taxon>Actinomycetes</taxon>
        <taxon>Propionibacteriales</taxon>
        <taxon>Nocardioidaceae</taxon>
        <taxon>Nocardioides</taxon>
    </lineage>
</organism>
<proteinExistence type="predicted"/>
<comment type="caution">
    <text evidence="2">The sequence shown here is derived from an EMBL/GenBank/DDBJ whole genome shotgun (WGS) entry which is preliminary data.</text>
</comment>
<dbReference type="InterPro" id="IPR016181">
    <property type="entry name" value="Acyl_CoA_acyltransferase"/>
</dbReference>
<keyword evidence="3" id="KW-1185">Reference proteome</keyword>
<evidence type="ECO:0000313" key="3">
    <source>
        <dbReference type="Proteomes" id="UP000640489"/>
    </source>
</evidence>
<evidence type="ECO:0000313" key="2">
    <source>
        <dbReference type="EMBL" id="MBF4763216.1"/>
    </source>
</evidence>
<feature type="domain" description="N-acetyltransferase" evidence="1">
    <location>
        <begin position="126"/>
        <end position="258"/>
    </location>
</feature>
<evidence type="ECO:0000259" key="1">
    <source>
        <dbReference type="PROSITE" id="PS51186"/>
    </source>
</evidence>
<dbReference type="InterPro" id="IPR000182">
    <property type="entry name" value="GNAT_dom"/>
</dbReference>
<dbReference type="Gene3D" id="3.40.630.30">
    <property type="match status" value="1"/>
</dbReference>
<protein>
    <submittedName>
        <fullName evidence="2">GNAT family N-acetyltransferase</fullName>
    </submittedName>
</protein>
<accession>A0A930VCR8</accession>
<sequence>MTVPDDVVAAASRAWNWVPPNATKVETDEYLLLRMPEWFGIGLELMRLDPVRPVDVVVDEVLGHAREFGLPEVNCWVKLHNDPSLHDVFQQRGGVLDETLDVFALDLAPGAPDLGVPGSLELRWATDLDTMRDNLLVAAEVFGDSMPPEDELLAEVERAQQDAVAGSGSVVAYLDGVAVGCGGLSLVDGVARLWGGAVREDARSRGAYRAVLDARLRRGLERGATMALVKGRIQTSGPILRRAGFEVYGQERSYLVPL</sequence>
<dbReference type="RefSeq" id="WP_194706382.1">
    <property type="nucleotide sequence ID" value="NZ_JADKPN010000003.1"/>
</dbReference>
<name>A0A930VCR8_9ACTN</name>
<dbReference type="GO" id="GO:0016747">
    <property type="term" value="F:acyltransferase activity, transferring groups other than amino-acyl groups"/>
    <property type="evidence" value="ECO:0007669"/>
    <property type="project" value="InterPro"/>
</dbReference>
<dbReference type="AlphaFoldDB" id="A0A930VCR8"/>
<dbReference type="CDD" id="cd04301">
    <property type="entry name" value="NAT_SF"/>
    <property type="match status" value="1"/>
</dbReference>
<reference evidence="2" key="1">
    <citation type="submission" date="2020-11" db="EMBL/GenBank/DDBJ databases">
        <title>Nocardioides sp. nov., isolated from Soil of Cynanchum wilfordii Hemsley rhizosphere.</title>
        <authorList>
            <person name="Lee J.-S."/>
            <person name="Suh M.K."/>
            <person name="Kim J.-S."/>
        </authorList>
    </citation>
    <scope>NUCLEOTIDE SEQUENCE</scope>
    <source>
        <strain evidence="2">KCTC 19275</strain>
    </source>
</reference>
<dbReference type="EMBL" id="JADKPN010000003">
    <property type="protein sequence ID" value="MBF4763216.1"/>
    <property type="molecule type" value="Genomic_DNA"/>
</dbReference>
<gene>
    <name evidence="2" type="ORF">ISU07_08760</name>
</gene>
<dbReference type="Pfam" id="PF00583">
    <property type="entry name" value="Acetyltransf_1"/>
    <property type="match status" value="1"/>
</dbReference>
<dbReference type="Proteomes" id="UP000640489">
    <property type="component" value="Unassembled WGS sequence"/>
</dbReference>
<dbReference type="SUPFAM" id="SSF55729">
    <property type="entry name" value="Acyl-CoA N-acyltransferases (Nat)"/>
    <property type="match status" value="1"/>
</dbReference>